<dbReference type="Pfam" id="PF01630">
    <property type="entry name" value="Glyco_hydro_56"/>
    <property type="match status" value="1"/>
</dbReference>
<evidence type="ECO:0000313" key="4">
    <source>
        <dbReference type="Proteomes" id="UP000035642"/>
    </source>
</evidence>
<dbReference type="InterPro" id="IPR017853">
    <property type="entry name" value="GH"/>
</dbReference>
<evidence type="ECO:0000313" key="5">
    <source>
        <dbReference type="WBParaSite" id="ACAC_0000913101-mRNA-1"/>
    </source>
</evidence>
<dbReference type="PRINTS" id="PR00846">
    <property type="entry name" value="GLHYDRLASE56"/>
</dbReference>
<dbReference type="Proteomes" id="UP000035642">
    <property type="component" value="Unassembled WGS sequence"/>
</dbReference>
<comment type="similarity">
    <text evidence="1 3">Belongs to the glycosyl hydrolase 56 family.</text>
</comment>
<organism evidence="4 5">
    <name type="scientific">Angiostrongylus cantonensis</name>
    <name type="common">Rat lungworm</name>
    <dbReference type="NCBI Taxonomy" id="6313"/>
    <lineage>
        <taxon>Eukaryota</taxon>
        <taxon>Metazoa</taxon>
        <taxon>Ecdysozoa</taxon>
        <taxon>Nematoda</taxon>
        <taxon>Chromadorea</taxon>
        <taxon>Rhabditida</taxon>
        <taxon>Rhabditina</taxon>
        <taxon>Rhabditomorpha</taxon>
        <taxon>Strongyloidea</taxon>
        <taxon>Metastrongylidae</taxon>
        <taxon>Angiostrongylus</taxon>
    </lineage>
</organism>
<keyword evidence="3" id="KW-0326">Glycosidase</keyword>
<evidence type="ECO:0000256" key="2">
    <source>
        <dbReference type="ARBA" id="ARBA00023157"/>
    </source>
</evidence>
<dbReference type="EC" id="3.2.1.35" evidence="3"/>
<dbReference type="AlphaFoldDB" id="A0A158PA79"/>
<reference evidence="4" key="1">
    <citation type="submission" date="2012-09" db="EMBL/GenBank/DDBJ databases">
        <authorList>
            <person name="Martin A.A."/>
        </authorList>
    </citation>
    <scope>NUCLEOTIDE SEQUENCE</scope>
</reference>
<dbReference type="GO" id="GO:0005975">
    <property type="term" value="P:carbohydrate metabolic process"/>
    <property type="evidence" value="ECO:0007669"/>
    <property type="project" value="InterPro"/>
</dbReference>
<protein>
    <recommendedName>
        <fullName evidence="3">Hyaluronidase</fullName>
        <ecNumber evidence="3">3.2.1.35</ecNumber>
    </recommendedName>
</protein>
<dbReference type="STRING" id="6313.A0A158PA79"/>
<keyword evidence="2" id="KW-1015">Disulfide bond</keyword>
<reference evidence="5" key="2">
    <citation type="submission" date="2016-04" db="UniProtKB">
        <authorList>
            <consortium name="WormBaseParasite"/>
        </authorList>
    </citation>
    <scope>IDENTIFICATION</scope>
</reference>
<dbReference type="PANTHER" id="PTHR11769">
    <property type="entry name" value="HYALURONIDASE"/>
    <property type="match status" value="1"/>
</dbReference>
<dbReference type="InterPro" id="IPR013785">
    <property type="entry name" value="Aldolase_TIM"/>
</dbReference>
<name>A0A158PA79_ANGCA</name>
<dbReference type="PANTHER" id="PTHR11769:SF35">
    <property type="entry name" value="HYALURONIDASE"/>
    <property type="match status" value="1"/>
</dbReference>
<dbReference type="GO" id="GO:0030214">
    <property type="term" value="P:hyaluronan catabolic process"/>
    <property type="evidence" value="ECO:0007669"/>
    <property type="project" value="TreeGrafter"/>
</dbReference>
<dbReference type="InterPro" id="IPR018155">
    <property type="entry name" value="Hyaluronidase"/>
</dbReference>
<accession>A0A158PA79</accession>
<keyword evidence="3" id="KW-0378">Hydrolase</keyword>
<evidence type="ECO:0000256" key="1">
    <source>
        <dbReference type="ARBA" id="ARBA00008871"/>
    </source>
</evidence>
<proteinExistence type="inferred from homology"/>
<comment type="catalytic activity">
    <reaction evidence="3">
        <text>Random hydrolysis of (1-&gt;4)-linkages between N-acetyl-beta-D-glucosamine and D-glucuronate residues in hyaluronate.</text>
        <dbReference type="EC" id="3.2.1.35"/>
    </reaction>
</comment>
<dbReference type="Gene3D" id="3.20.20.70">
    <property type="entry name" value="Aldolase class I"/>
    <property type="match status" value="1"/>
</dbReference>
<dbReference type="SUPFAM" id="SSF51445">
    <property type="entry name" value="(Trans)glycosidases"/>
    <property type="match status" value="1"/>
</dbReference>
<keyword evidence="4" id="KW-1185">Reference proteome</keyword>
<evidence type="ECO:0000256" key="3">
    <source>
        <dbReference type="RuleBase" id="RU610713"/>
    </source>
</evidence>
<dbReference type="GO" id="GO:0004415">
    <property type="term" value="F:hyalurononglucosaminidase activity"/>
    <property type="evidence" value="ECO:0007669"/>
    <property type="project" value="UniProtKB-UniRule"/>
</dbReference>
<sequence length="247" mass="28339">MPYWIFHFRTVLFTNTSLEYRSKSVRRFLVRISADSQLLISKNGGRYIGSTGVYKKESVRLVRQRYPNISHKSAEEMASKEFEAAAKKIFVSTIQLGRELRPHARWGFYGFPYCNYDAGNSSTNLLCNEDFRGYNDKMSFIFEASSALFPSIYLNSEGTTFRNYHYIEGCKENGCIFTQANPKESRRNFLLADDFPSKLFFLQEDICSSLKQTADLGARGVVLWSTSKNMKKRCDGIAEYVLKSLGP</sequence>
<dbReference type="WBParaSite" id="ACAC_0000913101-mRNA-1">
    <property type="protein sequence ID" value="ACAC_0000913101-mRNA-1"/>
    <property type="gene ID" value="ACAC_0000913101"/>
</dbReference>